<organism evidence="4 5">
    <name type="scientific">Haloferula helveola</name>
    <dbReference type="NCBI Taxonomy" id="490095"/>
    <lineage>
        <taxon>Bacteria</taxon>
        <taxon>Pseudomonadati</taxon>
        <taxon>Verrucomicrobiota</taxon>
        <taxon>Verrucomicrobiia</taxon>
        <taxon>Verrucomicrobiales</taxon>
        <taxon>Verrucomicrobiaceae</taxon>
        <taxon>Haloferula</taxon>
    </lineage>
</organism>
<dbReference type="EMBL" id="AP024702">
    <property type="protein sequence ID" value="BCX47689.1"/>
    <property type="molecule type" value="Genomic_DNA"/>
</dbReference>
<feature type="domain" description="GYF" evidence="3">
    <location>
        <begin position="4"/>
        <end position="54"/>
    </location>
</feature>
<keyword evidence="5" id="KW-1185">Reference proteome</keyword>
<evidence type="ECO:0000313" key="4">
    <source>
        <dbReference type="EMBL" id="BCX47689.1"/>
    </source>
</evidence>
<dbReference type="RefSeq" id="WP_338690015.1">
    <property type="nucleotide sequence ID" value="NZ_AP024702.1"/>
</dbReference>
<name>A0ABM7R940_9BACT</name>
<evidence type="ECO:0000259" key="3">
    <source>
        <dbReference type="Pfam" id="PF14237"/>
    </source>
</evidence>
<dbReference type="Proteomes" id="UP001374893">
    <property type="component" value="Chromosome"/>
</dbReference>
<protein>
    <submittedName>
        <fullName evidence="4">Endosomal trafficking protein RME-8</fullName>
    </submittedName>
</protein>
<dbReference type="InterPro" id="IPR025640">
    <property type="entry name" value="GYF_2"/>
</dbReference>
<feature type="transmembrane region" description="Helical" evidence="2">
    <location>
        <begin position="116"/>
        <end position="137"/>
    </location>
</feature>
<dbReference type="Pfam" id="PF14237">
    <property type="entry name" value="GYF_2"/>
    <property type="match status" value="1"/>
</dbReference>
<proteinExistence type="predicted"/>
<feature type="transmembrane region" description="Helical" evidence="2">
    <location>
        <begin position="157"/>
        <end position="180"/>
    </location>
</feature>
<gene>
    <name evidence="4" type="ORF">HAHE_15970</name>
</gene>
<evidence type="ECO:0000256" key="2">
    <source>
        <dbReference type="SAM" id="Phobius"/>
    </source>
</evidence>
<feature type="transmembrane region" description="Helical" evidence="2">
    <location>
        <begin position="200"/>
        <end position="220"/>
    </location>
</feature>
<reference evidence="4 5" key="1">
    <citation type="submission" date="2021-06" db="EMBL/GenBank/DDBJ databases">
        <title>Complete genome of Haloferula helveola possessing various polysaccharide degrading enzymes.</title>
        <authorList>
            <person name="Takami H."/>
            <person name="Huang C."/>
            <person name="Hamasaki K."/>
        </authorList>
    </citation>
    <scope>NUCLEOTIDE SEQUENCE [LARGE SCALE GENOMIC DNA]</scope>
    <source>
        <strain evidence="4 5">CN-1</strain>
    </source>
</reference>
<keyword evidence="2" id="KW-0472">Membrane</keyword>
<feature type="region of interest" description="Disordered" evidence="1">
    <location>
        <begin position="58"/>
        <end position="87"/>
    </location>
</feature>
<keyword evidence="2" id="KW-1133">Transmembrane helix</keyword>
<accession>A0ABM7R940</accession>
<evidence type="ECO:0000313" key="5">
    <source>
        <dbReference type="Proteomes" id="UP001374893"/>
    </source>
</evidence>
<evidence type="ECO:0000256" key="1">
    <source>
        <dbReference type="SAM" id="MobiDB-lite"/>
    </source>
</evidence>
<keyword evidence="2" id="KW-0812">Transmembrane</keyword>
<sequence length="287" mass="31098">MSEWYYAHGGEQKGPVPVSELQRLAGNNEFDPVKDLVWREGMDDWKPAEMVPELKALSGPAPEPAAAAPAETTAAPATAPAAADPMNPYAAPTTDATAHESAGVGDDLPTVKRANFVLCATLLVIGTLGFLASYAALIVPILTNPNDPSAVESVGPIAGIGFLVSLALMMTGQIMGMIYVYRAWVLLQPHTAYSTPGKAVGFLFIPFYNLYWIFVAYWRWSQEWNRIVVANPKHRNAPRMSEGLFMTYPIVNLSAFVLSILALLPVLVFQVIVIRGMCAAINYSADR</sequence>
<feature type="compositionally biased region" description="Low complexity" evidence="1">
    <location>
        <begin position="64"/>
        <end position="83"/>
    </location>
</feature>
<feature type="transmembrane region" description="Helical" evidence="2">
    <location>
        <begin position="250"/>
        <end position="274"/>
    </location>
</feature>